<comment type="subcellular location">
    <subcellularLocation>
        <location evidence="1">Cell membrane</location>
        <topology evidence="1">Multi-pass membrane protein</topology>
    </subcellularLocation>
</comment>
<evidence type="ECO:0000256" key="3">
    <source>
        <dbReference type="ARBA" id="ARBA00022475"/>
    </source>
</evidence>
<evidence type="ECO:0000256" key="2">
    <source>
        <dbReference type="ARBA" id="ARBA00022448"/>
    </source>
</evidence>
<keyword evidence="4 7" id="KW-0812">Transmembrane</keyword>
<evidence type="ECO:0000256" key="7">
    <source>
        <dbReference type="SAM" id="Phobius"/>
    </source>
</evidence>
<keyword evidence="10" id="KW-1185">Reference proteome</keyword>
<keyword evidence="5 7" id="KW-1133">Transmembrane helix</keyword>
<comment type="caution">
    <text evidence="9">The sequence shown here is derived from an EMBL/GenBank/DDBJ whole genome shotgun (WGS) entry which is preliminary data.</text>
</comment>
<dbReference type="GO" id="GO:0005886">
    <property type="term" value="C:plasma membrane"/>
    <property type="evidence" value="ECO:0007669"/>
    <property type="project" value="UniProtKB-SubCell"/>
</dbReference>
<accession>A0A4Q1DC27</accession>
<evidence type="ECO:0000256" key="1">
    <source>
        <dbReference type="ARBA" id="ARBA00004651"/>
    </source>
</evidence>
<dbReference type="PANTHER" id="PTHR43738">
    <property type="entry name" value="ABC TRANSPORTER, MEMBRANE PROTEIN"/>
    <property type="match status" value="1"/>
</dbReference>
<dbReference type="EMBL" id="SDHZ01000001">
    <property type="protein sequence ID" value="RXK87054.1"/>
    <property type="molecule type" value="Genomic_DNA"/>
</dbReference>
<gene>
    <name evidence="9" type="ORF">ESB13_09790</name>
</gene>
<dbReference type="Pfam" id="PF02687">
    <property type="entry name" value="FtsX"/>
    <property type="match status" value="1"/>
</dbReference>
<keyword evidence="3" id="KW-1003">Cell membrane</keyword>
<evidence type="ECO:0000256" key="6">
    <source>
        <dbReference type="ARBA" id="ARBA00023136"/>
    </source>
</evidence>
<keyword evidence="6 7" id="KW-0472">Membrane</keyword>
<feature type="transmembrane region" description="Helical" evidence="7">
    <location>
        <begin position="18"/>
        <end position="39"/>
    </location>
</feature>
<protein>
    <submittedName>
        <fullName evidence="9">FtsX-like permease family protein</fullName>
    </submittedName>
</protein>
<evidence type="ECO:0000256" key="4">
    <source>
        <dbReference type="ARBA" id="ARBA00022692"/>
    </source>
</evidence>
<reference evidence="9 10" key="1">
    <citation type="submission" date="2019-01" db="EMBL/GenBank/DDBJ databases">
        <title>Filimonas sp. strain TTM-71.</title>
        <authorList>
            <person name="Chen W.-M."/>
        </authorList>
    </citation>
    <scope>NUCLEOTIDE SEQUENCE [LARGE SCALE GENOMIC DNA]</scope>
    <source>
        <strain evidence="9 10">TTM-71</strain>
    </source>
</reference>
<sequence length="378" mass="40747">MTMWNTALRFMTYDKAKLIGILCGIVISIFLIGAQLGILNNILDMSLGIVKGNKEYIYAVDKKSTSSTSLLNVDKRVGNELQSIPGVDKVYPVIVAGGTTKSKSGGSAMAQIIGVQYPEMAGAPAFYTPETVLSNLQNEGAVIIDAGDVENMEGIKTGEHFSINDKRVFVSGMSVNNAGLGQYNIITTVERARLLSGFSNNSVSAFLIKSTFTDSTRIRAVVNEINKAIPSVKAYTGQEFSDVSIEYVKTASGIVANFYLMIGFSLLTGIIIVGLTMFSSVNDHIRDYGTIKAIGGSNFLIAKLIIRQAMIYAAMGFLTSLGLLYGLQAAMAAVNQVIVYSPSLLVGLFLVTLAISLIGNIFSMRKIFKLEPVQIFRM</sequence>
<evidence type="ECO:0000313" key="10">
    <source>
        <dbReference type="Proteomes" id="UP000290545"/>
    </source>
</evidence>
<dbReference type="Proteomes" id="UP000290545">
    <property type="component" value="Unassembled WGS sequence"/>
</dbReference>
<proteinExistence type="predicted"/>
<evidence type="ECO:0000313" key="9">
    <source>
        <dbReference type="EMBL" id="RXK87054.1"/>
    </source>
</evidence>
<feature type="transmembrane region" description="Helical" evidence="7">
    <location>
        <begin position="258"/>
        <end position="278"/>
    </location>
</feature>
<feature type="transmembrane region" description="Helical" evidence="7">
    <location>
        <begin position="337"/>
        <end position="362"/>
    </location>
</feature>
<name>A0A4Q1DC27_9BACT</name>
<dbReference type="OrthoDB" id="9768465at2"/>
<dbReference type="InterPro" id="IPR051125">
    <property type="entry name" value="ABC-4/HrtB_transporter"/>
</dbReference>
<dbReference type="AlphaFoldDB" id="A0A4Q1DC27"/>
<organism evidence="9 10">
    <name type="scientific">Filimonas effusa</name>
    <dbReference type="NCBI Taxonomy" id="2508721"/>
    <lineage>
        <taxon>Bacteria</taxon>
        <taxon>Pseudomonadati</taxon>
        <taxon>Bacteroidota</taxon>
        <taxon>Chitinophagia</taxon>
        <taxon>Chitinophagales</taxon>
        <taxon>Chitinophagaceae</taxon>
        <taxon>Filimonas</taxon>
    </lineage>
</organism>
<dbReference type="PANTHER" id="PTHR43738:SF1">
    <property type="entry name" value="HEMIN TRANSPORT SYSTEM PERMEASE PROTEIN HRTB-RELATED"/>
    <property type="match status" value="1"/>
</dbReference>
<evidence type="ECO:0000256" key="5">
    <source>
        <dbReference type="ARBA" id="ARBA00022989"/>
    </source>
</evidence>
<keyword evidence="2" id="KW-0813">Transport</keyword>
<feature type="domain" description="ABC3 transporter permease C-terminal" evidence="8">
    <location>
        <begin position="260"/>
        <end position="372"/>
    </location>
</feature>
<evidence type="ECO:0000259" key="8">
    <source>
        <dbReference type="Pfam" id="PF02687"/>
    </source>
</evidence>
<dbReference type="InterPro" id="IPR003838">
    <property type="entry name" value="ABC3_permease_C"/>
</dbReference>
<dbReference type="RefSeq" id="WP_129002804.1">
    <property type="nucleotide sequence ID" value="NZ_SDHZ01000001.1"/>
</dbReference>
<feature type="transmembrane region" description="Helical" evidence="7">
    <location>
        <begin position="309"/>
        <end position="331"/>
    </location>
</feature>